<evidence type="ECO:0000313" key="2">
    <source>
        <dbReference type="EMBL" id="MBP2386698.1"/>
    </source>
</evidence>
<sequence length="165" mass="16825">MDATSLHVSIARADSQVGLVFKAIAGILLLVGLLLAFFDSGSGVMDRIVGAGAVLGAAAGLWFLPGALVARTEVTTDEIVVQCMKVFRVTLRIADVQGVVDDSNLPTGGYGLRWVGKGHHAFVSGGSQVTVTMKSGKLYTISVESVEGFLGAYGTAAAAAGAAAR</sequence>
<dbReference type="RefSeq" id="WP_209997664.1">
    <property type="nucleotide sequence ID" value="NZ_BAAAJY010000002.1"/>
</dbReference>
<keyword evidence="1" id="KW-0812">Transmembrane</keyword>
<keyword evidence="1" id="KW-0472">Membrane</keyword>
<organism evidence="2 3">
    <name type="scientific">Paeniglutamicibacter kerguelensis</name>
    <dbReference type="NCBI Taxonomy" id="254788"/>
    <lineage>
        <taxon>Bacteria</taxon>
        <taxon>Bacillati</taxon>
        <taxon>Actinomycetota</taxon>
        <taxon>Actinomycetes</taxon>
        <taxon>Micrococcales</taxon>
        <taxon>Micrococcaceae</taxon>
        <taxon>Paeniglutamicibacter</taxon>
    </lineage>
</organism>
<evidence type="ECO:0008006" key="4">
    <source>
        <dbReference type="Google" id="ProtNLM"/>
    </source>
</evidence>
<comment type="caution">
    <text evidence="2">The sequence shown here is derived from an EMBL/GenBank/DDBJ whole genome shotgun (WGS) entry which is preliminary data.</text>
</comment>
<proteinExistence type="predicted"/>
<feature type="transmembrane region" description="Helical" evidence="1">
    <location>
        <begin position="44"/>
        <end position="64"/>
    </location>
</feature>
<dbReference type="EMBL" id="JAGIOF010000001">
    <property type="protein sequence ID" value="MBP2386698.1"/>
    <property type="molecule type" value="Genomic_DNA"/>
</dbReference>
<feature type="transmembrane region" description="Helical" evidence="1">
    <location>
        <begin position="19"/>
        <end position="38"/>
    </location>
</feature>
<gene>
    <name evidence="2" type="ORF">JOF47_002209</name>
</gene>
<evidence type="ECO:0000313" key="3">
    <source>
        <dbReference type="Proteomes" id="UP001296993"/>
    </source>
</evidence>
<protein>
    <recommendedName>
        <fullName evidence="4">Bacterial Pleckstrin homology domain-containing protein</fullName>
    </recommendedName>
</protein>
<accession>A0ABS4XDZ2</accession>
<dbReference type="Proteomes" id="UP001296993">
    <property type="component" value="Unassembled WGS sequence"/>
</dbReference>
<evidence type="ECO:0000256" key="1">
    <source>
        <dbReference type="SAM" id="Phobius"/>
    </source>
</evidence>
<reference evidence="2 3" key="1">
    <citation type="submission" date="2021-03" db="EMBL/GenBank/DDBJ databases">
        <title>Sequencing the genomes of 1000 actinobacteria strains.</title>
        <authorList>
            <person name="Klenk H.-P."/>
        </authorList>
    </citation>
    <scope>NUCLEOTIDE SEQUENCE [LARGE SCALE GENOMIC DNA]</scope>
    <source>
        <strain evidence="2 3">DSM 15797</strain>
    </source>
</reference>
<keyword evidence="3" id="KW-1185">Reference proteome</keyword>
<keyword evidence="1" id="KW-1133">Transmembrane helix</keyword>
<name>A0ABS4XDZ2_9MICC</name>